<dbReference type="InterPro" id="IPR052172">
    <property type="entry name" value="UxaA_altronate/galactarate_dh"/>
</dbReference>
<feature type="domain" description="D-galactarate/Altronate dehydratase C-terminal" evidence="4">
    <location>
        <begin position="143"/>
        <end position="381"/>
    </location>
</feature>
<evidence type="ECO:0000256" key="1">
    <source>
        <dbReference type="ARBA" id="ARBA00010986"/>
    </source>
</evidence>
<keyword evidence="2 5" id="KW-0456">Lyase</keyword>
<comment type="similarity">
    <text evidence="1">Belongs to the UxaA family.</text>
</comment>
<keyword evidence="6" id="KW-1185">Reference proteome</keyword>
<proteinExistence type="inferred from homology"/>
<accession>A0A162RFP1</accession>
<dbReference type="PANTHER" id="PTHR30536:SF5">
    <property type="entry name" value="ALTRONATE DEHYDRATASE"/>
    <property type="match status" value="1"/>
</dbReference>
<comment type="caution">
    <text evidence="5">The sequence shown here is derived from an EMBL/GenBank/DDBJ whole genome shotgun (WGS) entry which is preliminary data.</text>
</comment>
<dbReference type="Pfam" id="PF20629">
    <property type="entry name" value="GD_AH_C"/>
    <property type="match status" value="1"/>
</dbReference>
<dbReference type="RefSeq" id="WP_066628143.1">
    <property type="nucleotide sequence ID" value="NZ_FQXL01000033.1"/>
</dbReference>
<evidence type="ECO:0000259" key="4">
    <source>
        <dbReference type="Pfam" id="PF20629"/>
    </source>
</evidence>
<evidence type="ECO:0000256" key="2">
    <source>
        <dbReference type="ARBA" id="ARBA00023239"/>
    </source>
</evidence>
<dbReference type="OrthoDB" id="9804574at2"/>
<protein>
    <submittedName>
        <fullName evidence="5">Altronate dehydratase</fullName>
        <ecNumber evidence="5">4.2.1.7</ecNumber>
    </submittedName>
</protein>
<dbReference type="EC" id="4.2.1.7" evidence="5"/>
<dbReference type="AlphaFoldDB" id="A0A162RFP1"/>
<dbReference type="STRING" id="1121326.CLMAG_48430"/>
<evidence type="ECO:0000313" key="5">
    <source>
        <dbReference type="EMBL" id="KZL89833.1"/>
    </source>
</evidence>
<dbReference type="Pfam" id="PF04295">
    <property type="entry name" value="GD_AH_second"/>
    <property type="match status" value="1"/>
</dbReference>
<sequence length="389" mass="41760">MKMVLGYKRADGRIGIRNYILVVSMVQCSNSVALRIAQRAEAIPITHEQGCVEFAEDHNRTELALIAAGKNPNVYGVLLVGLGCEQTNSVNIENKIAAIGKPVERIIIQEEGGSPETVEKGIKIVKKMQEEASKQKRVEYSIKDLVVGVQCGGSDWTTALAGNSVIGEMTDIIVKNGGSVLMSEVAGFPGSEHIIAQRAVSKKIGFDVLNMIGELRQEFTDKYGQTIEEVNPTPGNKDGGITTLVEKSMGNIKKMGTSPVQGVIKVGQSIPYPGLWILDCRAQGPDSFTTTGFAMAGAHVTVFSTGRGTPLGSAVMPLLKVTGNPLTYKSLNSIMDFNAGTVIEGKSIKETGNDLYECLLQVASGKLTKSEINGDFPFTIPRERARKVI</sequence>
<organism evidence="5 6">
    <name type="scientific">Clostridium magnum DSM 2767</name>
    <dbReference type="NCBI Taxonomy" id="1121326"/>
    <lineage>
        <taxon>Bacteria</taxon>
        <taxon>Bacillati</taxon>
        <taxon>Bacillota</taxon>
        <taxon>Clostridia</taxon>
        <taxon>Eubacteriales</taxon>
        <taxon>Clostridiaceae</taxon>
        <taxon>Clostridium</taxon>
    </lineage>
</organism>
<dbReference type="GO" id="GO:0008789">
    <property type="term" value="F:altronate dehydratase activity"/>
    <property type="evidence" value="ECO:0007669"/>
    <property type="project" value="UniProtKB-EC"/>
</dbReference>
<gene>
    <name evidence="5" type="primary">uxaA_2</name>
    <name evidence="5" type="ORF">CLMAG_48430</name>
</gene>
<name>A0A162RFP1_9CLOT</name>
<reference evidence="5 6" key="1">
    <citation type="submission" date="2016-04" db="EMBL/GenBank/DDBJ databases">
        <title>Genome sequence of Clostridium magnum DSM 2767.</title>
        <authorList>
            <person name="Poehlein A."/>
            <person name="Uhlig R."/>
            <person name="Fischer R."/>
            <person name="Bahl H."/>
            <person name="Daniel R."/>
        </authorList>
    </citation>
    <scope>NUCLEOTIDE SEQUENCE [LARGE SCALE GENOMIC DNA]</scope>
    <source>
        <strain evidence="5 6">DSM 2767</strain>
    </source>
</reference>
<evidence type="ECO:0000259" key="3">
    <source>
        <dbReference type="Pfam" id="PF04295"/>
    </source>
</evidence>
<dbReference type="InterPro" id="IPR007392">
    <property type="entry name" value="GD_AH_second"/>
</dbReference>
<dbReference type="PANTHER" id="PTHR30536">
    <property type="entry name" value="ALTRONATE/GALACTARATE DEHYDRATASE"/>
    <property type="match status" value="1"/>
</dbReference>
<dbReference type="Proteomes" id="UP000076603">
    <property type="component" value="Unassembled WGS sequence"/>
</dbReference>
<dbReference type="PATRIC" id="fig|1121326.3.peg.4904"/>
<dbReference type="InterPro" id="IPR048332">
    <property type="entry name" value="GD_AH_C"/>
</dbReference>
<evidence type="ECO:0000313" key="6">
    <source>
        <dbReference type="Proteomes" id="UP000076603"/>
    </source>
</evidence>
<dbReference type="GO" id="GO:0019698">
    <property type="term" value="P:D-galacturonate catabolic process"/>
    <property type="evidence" value="ECO:0007669"/>
    <property type="project" value="TreeGrafter"/>
</dbReference>
<feature type="domain" description="D-galactarate/Altronate dehydratase second" evidence="3">
    <location>
        <begin position="6"/>
        <end position="133"/>
    </location>
</feature>
<dbReference type="EMBL" id="LWAE01000007">
    <property type="protein sequence ID" value="KZL89833.1"/>
    <property type="molecule type" value="Genomic_DNA"/>
</dbReference>